<evidence type="ECO:0000313" key="3">
    <source>
        <dbReference type="Proteomes" id="UP000799092"/>
    </source>
</evidence>
<dbReference type="EMBL" id="WJNG01000005">
    <property type="protein sequence ID" value="MRH42554.1"/>
    <property type="molecule type" value="Genomic_DNA"/>
</dbReference>
<feature type="chain" id="PRO_5025374338" evidence="1">
    <location>
        <begin position="22"/>
        <end position="121"/>
    </location>
</feature>
<keyword evidence="1" id="KW-0732">Signal</keyword>
<comment type="caution">
    <text evidence="2">The sequence shown here is derived from an EMBL/GenBank/DDBJ whole genome shotgun (WGS) entry which is preliminary data.</text>
</comment>
<sequence length="121" mass="12516">MKKVLLTIAFSALVLVLAACGGDDSSNNDSGGETTGTASTVDLVASNWEFEQDTYTVPAGDVTVNLSNAEGYHGIEIDGADLSIDGEGSATVNLEAGEYTIKCNIPCGEGHETMEAKLIVE</sequence>
<dbReference type="Proteomes" id="UP000799092">
    <property type="component" value="Unassembled WGS sequence"/>
</dbReference>
<organism evidence="2 3">
    <name type="scientific">Aquibacillus halophilus</name>
    <dbReference type="NCBI Taxonomy" id="930132"/>
    <lineage>
        <taxon>Bacteria</taxon>
        <taxon>Bacillati</taxon>
        <taxon>Bacillota</taxon>
        <taxon>Bacilli</taxon>
        <taxon>Bacillales</taxon>
        <taxon>Bacillaceae</taxon>
        <taxon>Aquibacillus</taxon>
    </lineage>
</organism>
<dbReference type="RefSeq" id="WP_153736192.1">
    <property type="nucleotide sequence ID" value="NZ_WJNG01000005.1"/>
</dbReference>
<dbReference type="PROSITE" id="PS51257">
    <property type="entry name" value="PROKAR_LIPOPROTEIN"/>
    <property type="match status" value="1"/>
</dbReference>
<dbReference type="Gene3D" id="2.60.40.420">
    <property type="entry name" value="Cupredoxins - blue copper proteins"/>
    <property type="match status" value="1"/>
</dbReference>
<proteinExistence type="predicted"/>
<protein>
    <submittedName>
        <fullName evidence="2">Cytochrome C oxidase subunit II</fullName>
    </submittedName>
</protein>
<dbReference type="AlphaFoldDB" id="A0A6A8DAG7"/>
<name>A0A6A8DAG7_9BACI</name>
<evidence type="ECO:0000313" key="2">
    <source>
        <dbReference type="EMBL" id="MRH42554.1"/>
    </source>
</evidence>
<dbReference type="InterPro" id="IPR008972">
    <property type="entry name" value="Cupredoxin"/>
</dbReference>
<evidence type="ECO:0000256" key="1">
    <source>
        <dbReference type="SAM" id="SignalP"/>
    </source>
</evidence>
<dbReference type="OrthoDB" id="279535at2"/>
<keyword evidence="3" id="KW-1185">Reference proteome</keyword>
<reference evidence="2" key="1">
    <citation type="submission" date="2019-11" db="EMBL/GenBank/DDBJ databases">
        <authorList>
            <person name="Li J."/>
        </authorList>
    </citation>
    <scope>NUCLEOTIDE SEQUENCE</scope>
    <source>
        <strain evidence="2">B6B</strain>
    </source>
</reference>
<gene>
    <name evidence="2" type="ORF">GH741_07640</name>
</gene>
<dbReference type="SUPFAM" id="SSF49503">
    <property type="entry name" value="Cupredoxins"/>
    <property type="match status" value="1"/>
</dbReference>
<accession>A0A6A8DAG7</accession>
<feature type="signal peptide" evidence="1">
    <location>
        <begin position="1"/>
        <end position="21"/>
    </location>
</feature>